<accession>K5VMW9</accession>
<dbReference type="InParanoid" id="K5VMW9"/>
<dbReference type="Proteomes" id="UP000008370">
    <property type="component" value="Unassembled WGS sequence"/>
</dbReference>
<gene>
    <name evidence="2" type="ORF">PHACADRAFT_203334</name>
</gene>
<dbReference type="RefSeq" id="XP_007403408.1">
    <property type="nucleotide sequence ID" value="XM_007403346.1"/>
</dbReference>
<evidence type="ECO:0000256" key="1">
    <source>
        <dbReference type="SAM" id="MobiDB-lite"/>
    </source>
</evidence>
<proteinExistence type="predicted"/>
<evidence type="ECO:0000313" key="2">
    <source>
        <dbReference type="EMBL" id="EKM48040.1"/>
    </source>
</evidence>
<organism evidence="2 3">
    <name type="scientific">Phanerochaete carnosa (strain HHB-10118-sp)</name>
    <name type="common">White-rot fungus</name>
    <name type="synonym">Peniophora carnosa</name>
    <dbReference type="NCBI Taxonomy" id="650164"/>
    <lineage>
        <taxon>Eukaryota</taxon>
        <taxon>Fungi</taxon>
        <taxon>Dikarya</taxon>
        <taxon>Basidiomycota</taxon>
        <taxon>Agaricomycotina</taxon>
        <taxon>Agaricomycetes</taxon>
        <taxon>Polyporales</taxon>
        <taxon>Phanerochaetaceae</taxon>
        <taxon>Phanerochaete</taxon>
    </lineage>
</organism>
<dbReference type="KEGG" id="pco:PHACADRAFT_203334"/>
<dbReference type="GeneID" id="18912138"/>
<sequence>MVPKGVPNVDNCIKVPSPTSFSSLLLDSKPQLANGWLDRKHGGGEDRTWHNRESDTASGTTASSDVSAILQYPSLLRPAAGAQGHKPYFFAHDVPVWTGYRYHSPPGAEPLSCTVSSRTFAGSLQDAWDVAVQILDDARPARTRAHIQTLQVAITTGCTSTYDWSVSLLLLFAPVYHVRSSFLFCRLSDVIWPGGSEQDYTGHCKHDALPLCVVDLPSAPIHPDALNSVSFDAVT</sequence>
<protein>
    <submittedName>
        <fullName evidence="2">Uncharacterized protein</fullName>
    </submittedName>
</protein>
<dbReference type="EMBL" id="JH931517">
    <property type="protein sequence ID" value="EKM48040.1"/>
    <property type="molecule type" value="Genomic_DNA"/>
</dbReference>
<reference evidence="2 3" key="1">
    <citation type="journal article" date="2012" name="BMC Genomics">
        <title>Comparative genomics of the white-rot fungi, Phanerochaete carnosa and P. chrysosporium, to elucidate the genetic basis of the distinct wood types they colonize.</title>
        <authorList>
            <person name="Suzuki H."/>
            <person name="MacDonald J."/>
            <person name="Syed K."/>
            <person name="Salamov A."/>
            <person name="Hori C."/>
            <person name="Aerts A."/>
            <person name="Henrissat B."/>
            <person name="Wiebenga A."/>
            <person name="vanKuyk P.A."/>
            <person name="Barry K."/>
            <person name="Lindquist E."/>
            <person name="LaButti K."/>
            <person name="Lapidus A."/>
            <person name="Lucas S."/>
            <person name="Coutinho P."/>
            <person name="Gong Y."/>
            <person name="Samejima M."/>
            <person name="Mahadevan R."/>
            <person name="Abou-Zaid M."/>
            <person name="de Vries R.P."/>
            <person name="Igarashi K."/>
            <person name="Yadav J.S."/>
            <person name="Grigoriev I.V."/>
            <person name="Master E.R."/>
        </authorList>
    </citation>
    <scope>NUCLEOTIDE SEQUENCE [LARGE SCALE GENOMIC DNA]</scope>
    <source>
        <strain evidence="2 3">HHB-10118-sp</strain>
    </source>
</reference>
<feature type="compositionally biased region" description="Basic and acidic residues" evidence="1">
    <location>
        <begin position="37"/>
        <end position="55"/>
    </location>
</feature>
<evidence type="ECO:0000313" key="3">
    <source>
        <dbReference type="Proteomes" id="UP000008370"/>
    </source>
</evidence>
<keyword evidence="3" id="KW-1185">Reference proteome</keyword>
<dbReference type="AlphaFoldDB" id="K5VMW9"/>
<name>K5VMW9_PHACS</name>
<feature type="region of interest" description="Disordered" evidence="1">
    <location>
        <begin position="36"/>
        <end position="63"/>
    </location>
</feature>
<dbReference type="HOGENOM" id="CLU_1180577_0_0_1"/>